<dbReference type="PANTHER" id="PTHR38011:SF7">
    <property type="entry name" value="2,5-DIAMINO-6-RIBOSYLAMINO-4(3H)-PYRIMIDINONE 5'-PHOSPHATE REDUCTASE"/>
    <property type="match status" value="1"/>
</dbReference>
<keyword evidence="3" id="KW-0560">Oxidoreductase</keyword>
<feature type="domain" description="Bacterial bifunctional deaminase-reductase C-terminal" evidence="4">
    <location>
        <begin position="38"/>
        <end position="249"/>
    </location>
</feature>
<dbReference type="Gene3D" id="3.40.430.10">
    <property type="entry name" value="Dihydrofolate Reductase, subunit A"/>
    <property type="match status" value="1"/>
</dbReference>
<keyword evidence="2" id="KW-0521">NADP</keyword>
<dbReference type="PANTHER" id="PTHR38011">
    <property type="entry name" value="DIHYDROFOLATE REDUCTASE FAMILY PROTEIN (AFU_ORTHOLOGUE AFUA_8G06820)"/>
    <property type="match status" value="1"/>
</dbReference>
<proteinExistence type="predicted"/>
<gene>
    <name evidence="5" type="ORF">MIU77_11555</name>
</gene>
<comment type="pathway">
    <text evidence="1">Cofactor biosynthesis; riboflavin biosynthesis.</text>
</comment>
<dbReference type="RefSeq" id="WP_240169826.1">
    <property type="nucleotide sequence ID" value="NZ_CP092365.1"/>
</dbReference>
<dbReference type="Pfam" id="PF01872">
    <property type="entry name" value="RibD_C"/>
    <property type="match status" value="1"/>
</dbReference>
<dbReference type="InterPro" id="IPR024072">
    <property type="entry name" value="DHFR-like_dom_sf"/>
</dbReference>
<dbReference type="SUPFAM" id="SSF53597">
    <property type="entry name" value="Dihydrofolate reductase-like"/>
    <property type="match status" value="1"/>
</dbReference>
<dbReference type="NCBIfam" id="NF010663">
    <property type="entry name" value="PRK14059.1-1"/>
    <property type="match status" value="1"/>
</dbReference>
<evidence type="ECO:0000256" key="3">
    <source>
        <dbReference type="ARBA" id="ARBA00023002"/>
    </source>
</evidence>
<dbReference type="Proteomes" id="UP001055200">
    <property type="component" value="Chromosome"/>
</dbReference>
<evidence type="ECO:0000256" key="2">
    <source>
        <dbReference type="ARBA" id="ARBA00022857"/>
    </source>
</evidence>
<dbReference type="NCBIfam" id="NF010664">
    <property type="entry name" value="PRK14059.1-2"/>
    <property type="match status" value="1"/>
</dbReference>
<evidence type="ECO:0000259" key="4">
    <source>
        <dbReference type="Pfam" id="PF01872"/>
    </source>
</evidence>
<evidence type="ECO:0000256" key="1">
    <source>
        <dbReference type="ARBA" id="ARBA00005104"/>
    </source>
</evidence>
<accession>A0ABY3TV08</accession>
<dbReference type="NCBIfam" id="NF010665">
    <property type="entry name" value="PRK14059.1-4"/>
    <property type="match status" value="1"/>
</dbReference>
<organism evidence="5 6">
    <name type="scientific">Mycolicibacillus parakoreensis</name>
    <dbReference type="NCBI Taxonomy" id="1069221"/>
    <lineage>
        <taxon>Bacteria</taxon>
        <taxon>Bacillati</taxon>
        <taxon>Actinomycetota</taxon>
        <taxon>Actinomycetes</taxon>
        <taxon>Mycobacteriales</taxon>
        <taxon>Mycobacteriaceae</taxon>
        <taxon>Mycolicibacillus</taxon>
    </lineage>
</organism>
<name>A0ABY3TV08_9MYCO</name>
<dbReference type="InterPro" id="IPR002734">
    <property type="entry name" value="RibDG_C"/>
</dbReference>
<reference evidence="5" key="1">
    <citation type="submission" date="2022-08" db="EMBL/GenBank/DDBJ databases">
        <title>Complete genome sequence of 14 non-tuberculosis mycobacteria type-strains.</title>
        <authorList>
            <person name="Igarashi Y."/>
            <person name="Osugi A."/>
            <person name="Mitarai S."/>
        </authorList>
    </citation>
    <scope>NUCLEOTIDE SEQUENCE</scope>
    <source>
        <strain evidence="5">DSM 45575</strain>
    </source>
</reference>
<keyword evidence="6" id="KW-1185">Reference proteome</keyword>
<protein>
    <submittedName>
        <fullName evidence="5">Pyrimidine reductase family protein</fullName>
    </submittedName>
</protein>
<dbReference type="EMBL" id="CP092365">
    <property type="protein sequence ID" value="ULN51543.1"/>
    <property type="molecule type" value="Genomic_DNA"/>
</dbReference>
<dbReference type="InterPro" id="IPR050765">
    <property type="entry name" value="Riboflavin_Biosynth_HTPR"/>
</dbReference>
<evidence type="ECO:0000313" key="5">
    <source>
        <dbReference type="EMBL" id="ULN51543.1"/>
    </source>
</evidence>
<sequence length="267" mass="28273">MSESGPGTQFTLVGDGGPVHDDRLAQLYSYPAVLERSWVRSNFIASLDGAATADGRSGGLGGSGDRHLFSMLRQLADVVVVGAGTARVENYGGVHLDAGPRRARRGRGQAEVPPVALVTRSGRLDAGMRLFTDSDVTPLVLTCATSLPATADRLGEHAEVLDCSAHDPDAVDLDTALNQLAARGLRRVLTEGGPTLHGTFVQRGLLDELCLTVSPMMVGGQARRITTGPVGSRVAMRRAHLLTDPDGYLYTRYLRDAELRGQAASSE</sequence>
<evidence type="ECO:0000313" key="6">
    <source>
        <dbReference type="Proteomes" id="UP001055200"/>
    </source>
</evidence>